<dbReference type="Proteomes" id="UP001495910">
    <property type="component" value="Unassembled WGS sequence"/>
</dbReference>
<organism evidence="1 2">
    <name type="scientific">Collimonas rhizosphaerae</name>
    <dbReference type="NCBI Taxonomy" id="3126357"/>
    <lineage>
        <taxon>Bacteria</taxon>
        <taxon>Pseudomonadati</taxon>
        <taxon>Pseudomonadota</taxon>
        <taxon>Betaproteobacteria</taxon>
        <taxon>Burkholderiales</taxon>
        <taxon>Oxalobacteraceae</taxon>
        <taxon>Collimonas</taxon>
    </lineage>
</organism>
<evidence type="ECO:0000313" key="1">
    <source>
        <dbReference type="EMBL" id="MEM4987025.1"/>
    </source>
</evidence>
<accession>A0ABU9PSP0</accession>
<dbReference type="SUPFAM" id="SSF54403">
    <property type="entry name" value="Cystatin/monellin"/>
    <property type="match status" value="1"/>
</dbReference>
<name>A0ABU9PSP0_9BURK</name>
<dbReference type="RefSeq" id="WP_092395003.1">
    <property type="nucleotide sequence ID" value="NZ_JBANDC010000004.1"/>
</dbReference>
<proteinExistence type="predicted"/>
<keyword evidence="2" id="KW-1185">Reference proteome</keyword>
<reference evidence="1 2" key="1">
    <citation type="submission" date="2024-02" db="EMBL/GenBank/DDBJ databases">
        <title>Draft genome sequence of Collimonas sp. strain H4R21, an effective mineral-weathering bacterial strain isolated from the beech rhizosphere.</title>
        <authorList>
            <person name="Morin E."/>
            <person name="Uroz S."/>
            <person name="Leveau J.H.J."/>
            <person name="Kumar R."/>
            <person name="Rey M.W."/>
            <person name="Pham J."/>
        </authorList>
    </citation>
    <scope>NUCLEOTIDE SEQUENCE [LARGE SCALE GENOMIC DNA]</scope>
    <source>
        <strain evidence="1 2">H4R21</strain>
    </source>
</reference>
<comment type="caution">
    <text evidence="1">The sequence shown here is derived from an EMBL/GenBank/DDBJ whole genome shotgun (WGS) entry which is preliminary data.</text>
</comment>
<sequence length="91" mass="9718">MTTDLAGGWSHFDYEITAAARAVFKEALEGFTGVAYTPSAFATQVVAGTNYCFLCTGTVVVPGSPQFPALLYIFKPLSGKAHISEITRIKP</sequence>
<protein>
    <submittedName>
        <fullName evidence="1">Uncharacterized protein</fullName>
    </submittedName>
</protein>
<evidence type="ECO:0000313" key="2">
    <source>
        <dbReference type="Proteomes" id="UP001495910"/>
    </source>
</evidence>
<dbReference type="InterPro" id="IPR046350">
    <property type="entry name" value="Cystatin_sf"/>
</dbReference>
<gene>
    <name evidence="1" type="ORF">V8G57_06445</name>
</gene>
<dbReference type="EMBL" id="JBANDC010000004">
    <property type="protein sequence ID" value="MEM4987025.1"/>
    <property type="molecule type" value="Genomic_DNA"/>
</dbReference>